<organism evidence="1">
    <name type="scientific">marine metagenome</name>
    <dbReference type="NCBI Taxonomy" id="408172"/>
    <lineage>
        <taxon>unclassified sequences</taxon>
        <taxon>metagenomes</taxon>
        <taxon>ecological metagenomes</taxon>
    </lineage>
</organism>
<sequence>MDSEISPGPNKDGNYMVFVEFARDKGFPVNFMKLLNDIKPVVSRNERNIISWPNKDKLELSQETLLDSVVTDAEEYKSVKASRMAQNESFFNADTARPHQLKEDFLKILVNPNRYVVYEVIDIGDTKKLLEKYDLSNKPIRFDNGKILRLQKMLGVCYNVNNISDK</sequence>
<evidence type="ECO:0000313" key="1">
    <source>
        <dbReference type="EMBL" id="SVC78321.1"/>
    </source>
</evidence>
<proteinExistence type="predicted"/>
<feature type="non-terminal residue" evidence="1">
    <location>
        <position position="166"/>
    </location>
</feature>
<protein>
    <submittedName>
        <fullName evidence="1">Uncharacterized protein</fullName>
    </submittedName>
</protein>
<accession>A0A382Q270</accession>
<reference evidence="1" key="1">
    <citation type="submission" date="2018-05" db="EMBL/GenBank/DDBJ databases">
        <authorList>
            <person name="Lanie J.A."/>
            <person name="Ng W.-L."/>
            <person name="Kazmierczak K.M."/>
            <person name="Andrzejewski T.M."/>
            <person name="Davidsen T.M."/>
            <person name="Wayne K.J."/>
            <person name="Tettelin H."/>
            <person name="Glass J.I."/>
            <person name="Rusch D."/>
            <person name="Podicherti R."/>
            <person name="Tsui H.-C.T."/>
            <person name="Winkler M.E."/>
        </authorList>
    </citation>
    <scope>NUCLEOTIDE SEQUENCE</scope>
</reference>
<dbReference type="AlphaFoldDB" id="A0A382Q270"/>
<gene>
    <name evidence="1" type="ORF">METZ01_LOCUS331175</name>
</gene>
<dbReference type="EMBL" id="UINC01110663">
    <property type="protein sequence ID" value="SVC78321.1"/>
    <property type="molecule type" value="Genomic_DNA"/>
</dbReference>
<name>A0A382Q270_9ZZZZ</name>